<comment type="similarity">
    <text evidence="1">Belongs to the CFA/CMAS family.</text>
</comment>
<evidence type="ECO:0000256" key="2">
    <source>
        <dbReference type="ARBA" id="ARBA00022603"/>
    </source>
</evidence>
<dbReference type="Proteomes" id="UP000027222">
    <property type="component" value="Unassembled WGS sequence"/>
</dbReference>
<accession>A0A067SVN3</accession>
<proteinExistence type="inferred from homology"/>
<dbReference type="PANTHER" id="PTHR43667">
    <property type="entry name" value="CYCLOPROPANE-FATTY-ACYL-PHOSPHOLIPID SYNTHASE"/>
    <property type="match status" value="1"/>
</dbReference>
<dbReference type="CDD" id="cd02440">
    <property type="entry name" value="AdoMet_MTases"/>
    <property type="match status" value="1"/>
</dbReference>
<dbReference type="InterPro" id="IPR029063">
    <property type="entry name" value="SAM-dependent_MTases_sf"/>
</dbReference>
<dbReference type="Pfam" id="PF02353">
    <property type="entry name" value="CMAS"/>
    <property type="match status" value="1"/>
</dbReference>
<evidence type="ECO:0000256" key="3">
    <source>
        <dbReference type="ARBA" id="ARBA00022679"/>
    </source>
</evidence>
<dbReference type="GO" id="GO:0032259">
    <property type="term" value="P:methylation"/>
    <property type="evidence" value="ECO:0007669"/>
    <property type="project" value="UniProtKB-KW"/>
</dbReference>
<organism evidence="6 7">
    <name type="scientific">Galerina marginata (strain CBS 339.88)</name>
    <dbReference type="NCBI Taxonomy" id="685588"/>
    <lineage>
        <taxon>Eukaryota</taxon>
        <taxon>Fungi</taxon>
        <taxon>Dikarya</taxon>
        <taxon>Basidiomycota</taxon>
        <taxon>Agaricomycotina</taxon>
        <taxon>Agaricomycetes</taxon>
        <taxon>Agaricomycetidae</taxon>
        <taxon>Agaricales</taxon>
        <taxon>Agaricineae</taxon>
        <taxon>Strophariaceae</taxon>
        <taxon>Galerina</taxon>
    </lineage>
</organism>
<gene>
    <name evidence="6" type="ORF">GALMADRAFT_604753</name>
</gene>
<name>A0A067SVN3_GALM3</name>
<keyword evidence="7" id="KW-1185">Reference proteome</keyword>
<evidence type="ECO:0008006" key="8">
    <source>
        <dbReference type="Google" id="ProtNLM"/>
    </source>
</evidence>
<dbReference type="Gene3D" id="3.40.50.150">
    <property type="entry name" value="Vaccinia Virus protein VP39"/>
    <property type="match status" value="1"/>
</dbReference>
<dbReference type="HOGENOM" id="CLU_026434_0_0_1"/>
<keyword evidence="2" id="KW-0489">Methyltransferase</keyword>
<dbReference type="InterPro" id="IPR003333">
    <property type="entry name" value="CMAS"/>
</dbReference>
<reference evidence="7" key="1">
    <citation type="journal article" date="2014" name="Proc. Natl. Acad. Sci. U.S.A.">
        <title>Extensive sampling of basidiomycete genomes demonstrates inadequacy of the white-rot/brown-rot paradigm for wood decay fungi.</title>
        <authorList>
            <person name="Riley R."/>
            <person name="Salamov A.A."/>
            <person name="Brown D.W."/>
            <person name="Nagy L.G."/>
            <person name="Floudas D."/>
            <person name="Held B.W."/>
            <person name="Levasseur A."/>
            <person name="Lombard V."/>
            <person name="Morin E."/>
            <person name="Otillar R."/>
            <person name="Lindquist E.A."/>
            <person name="Sun H."/>
            <person name="LaButti K.M."/>
            <person name="Schmutz J."/>
            <person name="Jabbour D."/>
            <person name="Luo H."/>
            <person name="Baker S.E."/>
            <person name="Pisabarro A.G."/>
            <person name="Walton J.D."/>
            <person name="Blanchette R.A."/>
            <person name="Henrissat B."/>
            <person name="Martin F."/>
            <person name="Cullen D."/>
            <person name="Hibbett D.S."/>
            <person name="Grigoriev I.V."/>
        </authorList>
    </citation>
    <scope>NUCLEOTIDE SEQUENCE [LARGE SCALE GENOMIC DNA]</scope>
    <source>
        <strain evidence="7">CBS 339.88</strain>
    </source>
</reference>
<evidence type="ECO:0000256" key="4">
    <source>
        <dbReference type="ARBA" id="ARBA00022691"/>
    </source>
</evidence>
<dbReference type="PANTHER" id="PTHR43667:SF2">
    <property type="entry name" value="FATTY ACID C-METHYL TRANSFERASE"/>
    <property type="match status" value="1"/>
</dbReference>
<dbReference type="STRING" id="685588.A0A067SVN3"/>
<dbReference type="AlphaFoldDB" id="A0A067SVN3"/>
<sequence length="463" mass="52893">MPSSSSSFAALTPHSLSHLRAFLSVLLWDWIIALARGRVLSVLQRGITKGRLDLFDAAIGHKSFGQLNSHKGRTVDLKVLNEMFWLRILFSYDIGFSEAYMAGEFETSDLKALLNLYIDNLEFLDGLGSPIYRLLRFVDVLFTFFFNHGIGKSVENVAGYNASNELYRAFLSAEMMYSCPMWGEDEGGVRGDLEDHRRPGDLEAAQARKIAHILKKARLSPGGRLLEIGSGWGGLAIAAAKMGCKVDTITISVEQQRGAEENIRRAGVQDMVTVHFMDYRHMPVHFEKAFDACVSTEMLEAVGVRNMKTYLSKIDWALKDKKATVVLTSTTYPESTYTPYQGNDFTRKYHWPNGVSPSPTSLLDDFQNHVPRRFCLDIVEDFGDHYPRCLREWGRRFNENWTEKLALTLIERHPKLSDPTQMTMFQRKWHYMFTYMDVAYSRRWLGLTCWVMKRPGQDPAICS</sequence>
<dbReference type="OrthoDB" id="8300214at2759"/>
<evidence type="ECO:0000313" key="6">
    <source>
        <dbReference type="EMBL" id="KDR74132.1"/>
    </source>
</evidence>
<dbReference type="SUPFAM" id="SSF53335">
    <property type="entry name" value="S-adenosyl-L-methionine-dependent methyltransferases"/>
    <property type="match status" value="1"/>
</dbReference>
<dbReference type="GO" id="GO:0008610">
    <property type="term" value="P:lipid biosynthetic process"/>
    <property type="evidence" value="ECO:0007669"/>
    <property type="project" value="InterPro"/>
</dbReference>
<evidence type="ECO:0000256" key="1">
    <source>
        <dbReference type="ARBA" id="ARBA00010815"/>
    </source>
</evidence>
<keyword evidence="5" id="KW-0443">Lipid metabolism</keyword>
<dbReference type="EMBL" id="KL142384">
    <property type="protein sequence ID" value="KDR74132.1"/>
    <property type="molecule type" value="Genomic_DNA"/>
</dbReference>
<dbReference type="PIRSF" id="PIRSF003085">
    <property type="entry name" value="CMAS"/>
    <property type="match status" value="1"/>
</dbReference>
<keyword evidence="4" id="KW-0949">S-adenosyl-L-methionine</keyword>
<evidence type="ECO:0000313" key="7">
    <source>
        <dbReference type="Proteomes" id="UP000027222"/>
    </source>
</evidence>
<keyword evidence="3" id="KW-0808">Transferase</keyword>
<dbReference type="InterPro" id="IPR050723">
    <property type="entry name" value="CFA/CMAS"/>
</dbReference>
<dbReference type="GO" id="GO:0008168">
    <property type="term" value="F:methyltransferase activity"/>
    <property type="evidence" value="ECO:0007669"/>
    <property type="project" value="UniProtKB-KW"/>
</dbReference>
<evidence type="ECO:0000256" key="5">
    <source>
        <dbReference type="ARBA" id="ARBA00023098"/>
    </source>
</evidence>
<protein>
    <recommendedName>
        <fullName evidence="8">Cyclopropane fatty acid synthase</fullName>
    </recommendedName>
</protein>